<dbReference type="PROSITE" id="PS50887">
    <property type="entry name" value="GGDEF"/>
    <property type="match status" value="1"/>
</dbReference>
<feature type="transmembrane region" description="Helical" evidence="1">
    <location>
        <begin position="230"/>
        <end position="248"/>
    </location>
</feature>
<organism evidence="3 4">
    <name type="scientific">Candidatus Planktophila sulfonica</name>
    <dbReference type="NCBI Taxonomy" id="1884904"/>
    <lineage>
        <taxon>Bacteria</taxon>
        <taxon>Bacillati</taxon>
        <taxon>Actinomycetota</taxon>
        <taxon>Actinomycetes</taxon>
        <taxon>Candidatus Nanopelagicales</taxon>
        <taxon>Candidatus Nanopelagicaceae</taxon>
        <taxon>Candidatus Planktophila</taxon>
    </lineage>
</organism>
<gene>
    <name evidence="3" type="ORF">A1sIA56_00505</name>
</gene>
<name>A0A249KIE5_9ACTN</name>
<accession>A0A249KIE5</accession>
<evidence type="ECO:0000256" key="1">
    <source>
        <dbReference type="SAM" id="Phobius"/>
    </source>
</evidence>
<evidence type="ECO:0000313" key="4">
    <source>
        <dbReference type="Proteomes" id="UP000217215"/>
    </source>
</evidence>
<keyword evidence="1" id="KW-1133">Transmembrane helix</keyword>
<dbReference type="NCBIfam" id="TIGR00254">
    <property type="entry name" value="GGDEF"/>
    <property type="match status" value="1"/>
</dbReference>
<sequence length="419" mass="45349">MAAVIAIAQSPLSNDPVAVASACLAITFWGVGSLLNSYGEFYLLPSSAQLFAQASYALFYPCALIAIPRSLVRGRRLNPLELLDSAIFGLGISSIATALFLSRVFPQSLINLQDQFFSLLYPVCDLLLLVIASVALVTHRLQARAAFLFLGIAIFSASDLLFLWLAVSNNYRFGQLTDDGWLVGIVLIASSLWLQQSKDGHDVTIHPVFIALSIFMSPTLLALIALRPGIFPMFIVAPAIGTLFLAFTRMTIVIRQAKNLGEEKVMARTDDMTGLPNRRRLIAELDNFSKTEGALLLLDLNEFKPVNDTYGHELGNVLLQQVAARFSRSLPTGAILARLGGDEFGVLITGSYEETLEAAQALQATVSYPFTIEGHLITVGVAIGHVYNDGKGALLERADAAMYEAKRSGVGVVRSQPVV</sequence>
<keyword evidence="1" id="KW-0812">Transmembrane</keyword>
<dbReference type="InterPro" id="IPR043128">
    <property type="entry name" value="Rev_trsase/Diguanyl_cyclase"/>
</dbReference>
<dbReference type="PANTHER" id="PTHR46663">
    <property type="entry name" value="DIGUANYLATE CYCLASE DGCT-RELATED"/>
    <property type="match status" value="1"/>
</dbReference>
<dbReference type="AlphaFoldDB" id="A0A249KIE5"/>
<dbReference type="PANTHER" id="PTHR46663:SF2">
    <property type="entry name" value="GGDEF DOMAIN-CONTAINING PROTEIN"/>
    <property type="match status" value="1"/>
</dbReference>
<feature type="transmembrane region" description="Helical" evidence="1">
    <location>
        <begin position="207"/>
        <end position="224"/>
    </location>
</feature>
<proteinExistence type="predicted"/>
<dbReference type="CDD" id="cd01949">
    <property type="entry name" value="GGDEF"/>
    <property type="match status" value="1"/>
</dbReference>
<dbReference type="Proteomes" id="UP000217215">
    <property type="component" value="Chromosome"/>
</dbReference>
<dbReference type="Pfam" id="PF00990">
    <property type="entry name" value="GGDEF"/>
    <property type="match status" value="1"/>
</dbReference>
<keyword evidence="1" id="KW-0472">Membrane</keyword>
<feature type="transmembrane region" description="Helical" evidence="1">
    <location>
        <begin position="49"/>
        <end position="67"/>
    </location>
</feature>
<feature type="transmembrane region" description="Helical" evidence="1">
    <location>
        <begin position="87"/>
        <end position="105"/>
    </location>
</feature>
<feature type="transmembrane region" description="Helical" evidence="1">
    <location>
        <begin position="117"/>
        <end position="138"/>
    </location>
</feature>
<dbReference type="EMBL" id="CP016773">
    <property type="protein sequence ID" value="ASY16598.1"/>
    <property type="molecule type" value="Genomic_DNA"/>
</dbReference>
<dbReference type="KEGG" id="psuf:A1sIA56_00505"/>
<dbReference type="InterPro" id="IPR000160">
    <property type="entry name" value="GGDEF_dom"/>
</dbReference>
<dbReference type="InterPro" id="IPR029787">
    <property type="entry name" value="Nucleotide_cyclase"/>
</dbReference>
<evidence type="ECO:0000313" key="3">
    <source>
        <dbReference type="EMBL" id="ASY16598.1"/>
    </source>
</evidence>
<feature type="transmembrane region" description="Helical" evidence="1">
    <location>
        <begin position="179"/>
        <end position="195"/>
    </location>
</feature>
<dbReference type="SMART" id="SM00267">
    <property type="entry name" value="GGDEF"/>
    <property type="match status" value="1"/>
</dbReference>
<dbReference type="SUPFAM" id="SSF55073">
    <property type="entry name" value="Nucleotide cyclase"/>
    <property type="match status" value="1"/>
</dbReference>
<dbReference type="InterPro" id="IPR052163">
    <property type="entry name" value="DGC-Regulatory_Protein"/>
</dbReference>
<feature type="transmembrane region" description="Helical" evidence="1">
    <location>
        <begin position="145"/>
        <end position="167"/>
    </location>
</feature>
<evidence type="ECO:0000259" key="2">
    <source>
        <dbReference type="PROSITE" id="PS50887"/>
    </source>
</evidence>
<dbReference type="Gene3D" id="3.30.70.270">
    <property type="match status" value="1"/>
</dbReference>
<protein>
    <submittedName>
        <fullName evidence="3">GGDEF domain-containing protein</fullName>
    </submittedName>
</protein>
<feature type="domain" description="GGDEF" evidence="2">
    <location>
        <begin position="291"/>
        <end position="418"/>
    </location>
</feature>
<reference evidence="3 4" key="1">
    <citation type="submission" date="2016-07" db="EMBL/GenBank/DDBJ databases">
        <title>High microdiversification within the ubiquitous acI lineage of Actinobacteria.</title>
        <authorList>
            <person name="Neuenschwander S.M."/>
            <person name="Salcher M."/>
            <person name="Ghai R."/>
            <person name="Pernthaler J."/>
        </authorList>
    </citation>
    <scope>NUCLEOTIDE SEQUENCE [LARGE SCALE GENOMIC DNA]</scope>
    <source>
        <strain evidence="3">MMS-IA-56</strain>
    </source>
</reference>
<keyword evidence="4" id="KW-1185">Reference proteome</keyword>